<dbReference type="Gene3D" id="1.20.1600.10">
    <property type="entry name" value="Outer membrane efflux proteins (OEP)"/>
    <property type="match status" value="1"/>
</dbReference>
<evidence type="ECO:0000256" key="5">
    <source>
        <dbReference type="ARBA" id="ARBA00023237"/>
    </source>
</evidence>
<dbReference type="GO" id="GO:0015562">
    <property type="term" value="F:efflux transmembrane transporter activity"/>
    <property type="evidence" value="ECO:0007669"/>
    <property type="project" value="InterPro"/>
</dbReference>
<evidence type="ECO:0000256" key="3">
    <source>
        <dbReference type="ARBA" id="ARBA00022692"/>
    </source>
</evidence>
<keyword evidence="2" id="KW-1134">Transmembrane beta strand</keyword>
<gene>
    <name evidence="7" type="ORF">DSM106972_006460</name>
</gene>
<comment type="subcellular location">
    <subcellularLocation>
        <location evidence="1">Cell outer membrane</location>
    </subcellularLocation>
</comment>
<evidence type="ECO:0000256" key="4">
    <source>
        <dbReference type="ARBA" id="ARBA00023136"/>
    </source>
</evidence>
<keyword evidence="8" id="KW-1185">Reference proteome</keyword>
<sequence length="519" mass="57827">MATDTTDVTDEFMQYLIQIGFVQVVIILFGVGFSTGAGANNQFPRTFETVPIKPTVQPIETSVPKKPQLKLALANVVYLVIENNTSIKNAYLDRIAQKGDLAVAEDKFVPDFTPTVSVNLNELGRNGITSGSLTTNLGAKVVMRIPTGAEVTFNWTADAQTSNLNSNLNNIGSINDSSLRQNMELRLSQPLLKNAGTRINQASIDLARISEKFNIENLKSTLNNTITEAIIAYRELIRAQERVNIEQLSLKNAQDSLEINQALIQAGRLAPVEIIQNQTDIANRQVSLLSAQNDLESKRLALLAILDIDKNTNIEAETIPSVKPVALDIEKLRNIALSTRPEYLQAQFSLDQNKLNLMLAEDGKRWNLNLDATLLNNLNQAVDARLGLSLGHTFGDLSLEQTFKRAQVELRKSENTLKNIQTKLEIDLQDRVRNANLSYNQLELARRATQLSQQQLEIEQEKLKLGRGSGVFQLIRLQNELAQARNTELDATIQYLNALTNLDQFLGTTLQTWQVKIEN</sequence>
<organism evidence="7 8">
    <name type="scientific">Dulcicalothrix desertica PCC 7102</name>
    <dbReference type="NCBI Taxonomy" id="232991"/>
    <lineage>
        <taxon>Bacteria</taxon>
        <taxon>Bacillati</taxon>
        <taxon>Cyanobacteriota</taxon>
        <taxon>Cyanophyceae</taxon>
        <taxon>Nostocales</taxon>
        <taxon>Calotrichaceae</taxon>
        <taxon>Dulcicalothrix</taxon>
    </lineage>
</organism>
<dbReference type="EMBL" id="RSCL01000001">
    <property type="protein sequence ID" value="RUT10151.1"/>
    <property type="molecule type" value="Genomic_DNA"/>
</dbReference>
<reference evidence="7" key="1">
    <citation type="submission" date="2018-12" db="EMBL/GenBank/DDBJ databases">
        <authorList>
            <person name="Will S."/>
            <person name="Neumann-Schaal M."/>
            <person name="Henke P."/>
        </authorList>
    </citation>
    <scope>NUCLEOTIDE SEQUENCE</scope>
    <source>
        <strain evidence="7">PCC 7102</strain>
    </source>
</reference>
<evidence type="ECO:0000256" key="1">
    <source>
        <dbReference type="ARBA" id="ARBA00004442"/>
    </source>
</evidence>
<evidence type="ECO:0000256" key="2">
    <source>
        <dbReference type="ARBA" id="ARBA00022452"/>
    </source>
</evidence>
<dbReference type="GO" id="GO:0015288">
    <property type="term" value="F:porin activity"/>
    <property type="evidence" value="ECO:0007669"/>
    <property type="project" value="TreeGrafter"/>
</dbReference>
<dbReference type="AlphaFoldDB" id="A0A3S1AVZ9"/>
<dbReference type="GO" id="GO:0009279">
    <property type="term" value="C:cell outer membrane"/>
    <property type="evidence" value="ECO:0007669"/>
    <property type="project" value="UniProtKB-SubCell"/>
</dbReference>
<evidence type="ECO:0000313" key="8">
    <source>
        <dbReference type="Proteomes" id="UP000271624"/>
    </source>
</evidence>
<keyword evidence="6" id="KW-1133">Transmembrane helix</keyword>
<proteinExistence type="predicted"/>
<keyword evidence="5" id="KW-0998">Cell outer membrane</keyword>
<comment type="caution">
    <text evidence="7">The sequence shown here is derived from an EMBL/GenBank/DDBJ whole genome shotgun (WGS) entry which is preliminary data.</text>
</comment>
<reference evidence="7" key="2">
    <citation type="journal article" date="2019" name="Genome Biol. Evol.">
        <title>Day and night: Metabolic profiles and evolutionary relationships of six axenic non-marine cyanobacteria.</title>
        <authorList>
            <person name="Will S.E."/>
            <person name="Henke P."/>
            <person name="Boedeker C."/>
            <person name="Huang S."/>
            <person name="Brinkmann H."/>
            <person name="Rohde M."/>
            <person name="Jarek M."/>
            <person name="Friedl T."/>
            <person name="Seufert S."/>
            <person name="Schumacher M."/>
            <person name="Overmann J."/>
            <person name="Neumann-Schaal M."/>
            <person name="Petersen J."/>
        </authorList>
    </citation>
    <scope>NUCLEOTIDE SEQUENCE [LARGE SCALE GENOMIC DNA]</scope>
    <source>
        <strain evidence="7">PCC 7102</strain>
    </source>
</reference>
<dbReference type="PANTHER" id="PTHR30026:SF20">
    <property type="entry name" value="OUTER MEMBRANE PROTEIN TOLC"/>
    <property type="match status" value="1"/>
</dbReference>
<evidence type="ECO:0008006" key="9">
    <source>
        <dbReference type="Google" id="ProtNLM"/>
    </source>
</evidence>
<evidence type="ECO:0000313" key="7">
    <source>
        <dbReference type="EMBL" id="RUT10151.1"/>
    </source>
</evidence>
<dbReference type="InterPro" id="IPR051906">
    <property type="entry name" value="TolC-like"/>
</dbReference>
<dbReference type="PANTHER" id="PTHR30026">
    <property type="entry name" value="OUTER MEMBRANE PROTEIN TOLC"/>
    <property type="match status" value="1"/>
</dbReference>
<name>A0A3S1AVZ9_9CYAN</name>
<dbReference type="GO" id="GO:1990281">
    <property type="term" value="C:efflux pump complex"/>
    <property type="evidence" value="ECO:0007669"/>
    <property type="project" value="TreeGrafter"/>
</dbReference>
<dbReference type="RefSeq" id="WP_233787773.1">
    <property type="nucleotide sequence ID" value="NZ_RSCL01000001.1"/>
</dbReference>
<evidence type="ECO:0000256" key="6">
    <source>
        <dbReference type="SAM" id="Phobius"/>
    </source>
</evidence>
<keyword evidence="3 6" id="KW-0812">Transmembrane</keyword>
<dbReference type="Proteomes" id="UP000271624">
    <property type="component" value="Unassembled WGS sequence"/>
</dbReference>
<dbReference type="SUPFAM" id="SSF56954">
    <property type="entry name" value="Outer membrane efflux proteins (OEP)"/>
    <property type="match status" value="1"/>
</dbReference>
<feature type="transmembrane region" description="Helical" evidence="6">
    <location>
        <begin position="12"/>
        <end position="33"/>
    </location>
</feature>
<accession>A0A3S1AVZ9</accession>
<keyword evidence="4 6" id="KW-0472">Membrane</keyword>
<protein>
    <recommendedName>
        <fullName evidence="9">Transporter</fullName>
    </recommendedName>
</protein>